<accession>A0A1F7U4D4</accession>
<name>A0A1F7U4D4_9BACT</name>
<gene>
    <name evidence="1" type="ORF">A3D72_03810</name>
</gene>
<dbReference type="AlphaFoldDB" id="A0A1F7U4D4"/>
<dbReference type="EMBL" id="MGDZ01000056">
    <property type="protein sequence ID" value="OGL72634.1"/>
    <property type="molecule type" value="Genomic_DNA"/>
</dbReference>
<proteinExistence type="predicted"/>
<dbReference type="STRING" id="1802391.A3D72_03810"/>
<reference evidence="1 2" key="1">
    <citation type="journal article" date="2016" name="Nat. Commun.">
        <title>Thousands of microbial genomes shed light on interconnected biogeochemical processes in an aquifer system.</title>
        <authorList>
            <person name="Anantharaman K."/>
            <person name="Brown C.T."/>
            <person name="Hug L.A."/>
            <person name="Sharon I."/>
            <person name="Castelle C.J."/>
            <person name="Probst A.J."/>
            <person name="Thomas B.C."/>
            <person name="Singh A."/>
            <person name="Wilkins M.J."/>
            <person name="Karaoz U."/>
            <person name="Brodie E.L."/>
            <person name="Williams K.H."/>
            <person name="Hubbard S.S."/>
            <person name="Banfield J.F."/>
        </authorList>
    </citation>
    <scope>NUCLEOTIDE SEQUENCE [LARGE SCALE GENOMIC DNA]</scope>
</reference>
<protein>
    <submittedName>
        <fullName evidence="1">Uncharacterized protein</fullName>
    </submittedName>
</protein>
<evidence type="ECO:0000313" key="1">
    <source>
        <dbReference type="EMBL" id="OGL72634.1"/>
    </source>
</evidence>
<comment type="caution">
    <text evidence="1">The sequence shown here is derived from an EMBL/GenBank/DDBJ whole genome shotgun (WGS) entry which is preliminary data.</text>
</comment>
<evidence type="ECO:0000313" key="2">
    <source>
        <dbReference type="Proteomes" id="UP000176303"/>
    </source>
</evidence>
<organism evidence="1 2">
    <name type="scientific">Candidatus Uhrbacteria bacterium RIFCSPHIGHO2_02_FULL_57_19</name>
    <dbReference type="NCBI Taxonomy" id="1802391"/>
    <lineage>
        <taxon>Bacteria</taxon>
        <taxon>Candidatus Uhriibacteriota</taxon>
    </lineage>
</organism>
<sequence length="119" mass="13202">MERSPEFYKAIGIELVSKEDQLTLQGAAERVVQETAGSEALGEHFAENLKQLQTIRQTIEGGGSSGEIKSAVDELTLKLLRDEGPTDMTAEERHNFEKTRDRLVLDLRVVAKHLGAKPE</sequence>
<dbReference type="Proteomes" id="UP000176303">
    <property type="component" value="Unassembled WGS sequence"/>
</dbReference>